<dbReference type="AlphaFoldDB" id="A0A840QHI1"/>
<accession>A0A840QHI1</accession>
<evidence type="ECO:0000313" key="3">
    <source>
        <dbReference type="Proteomes" id="UP000584374"/>
    </source>
</evidence>
<feature type="compositionally biased region" description="Basic and acidic residues" evidence="1">
    <location>
        <begin position="64"/>
        <end position="73"/>
    </location>
</feature>
<sequence length="112" mass="12359">MAQSLHLGLSSAGQRQHGVLPGVGHTGHRRERRPRPGLPMRGIPRGGPHIAFPRRQEHGRHGRAGADRDGQVRIHEQDVVIGMRYDLQVGPHPRRSGRAGEQRDQQQCGRGG</sequence>
<feature type="region of interest" description="Disordered" evidence="1">
    <location>
        <begin position="1"/>
        <end position="73"/>
    </location>
</feature>
<gene>
    <name evidence="2" type="ORF">BJ970_004247</name>
</gene>
<proteinExistence type="predicted"/>
<dbReference type="Proteomes" id="UP000584374">
    <property type="component" value="Unassembled WGS sequence"/>
</dbReference>
<evidence type="ECO:0000256" key="1">
    <source>
        <dbReference type="SAM" id="MobiDB-lite"/>
    </source>
</evidence>
<feature type="region of interest" description="Disordered" evidence="1">
    <location>
        <begin position="86"/>
        <end position="112"/>
    </location>
</feature>
<reference evidence="2 3" key="1">
    <citation type="submission" date="2020-08" db="EMBL/GenBank/DDBJ databases">
        <title>Sequencing the genomes of 1000 actinobacteria strains.</title>
        <authorList>
            <person name="Klenk H.-P."/>
        </authorList>
    </citation>
    <scope>NUCLEOTIDE SEQUENCE [LARGE SCALE GENOMIC DNA]</scope>
    <source>
        <strain evidence="2 3">DSM 45584</strain>
    </source>
</reference>
<comment type="caution">
    <text evidence="2">The sequence shown here is derived from an EMBL/GenBank/DDBJ whole genome shotgun (WGS) entry which is preliminary data.</text>
</comment>
<feature type="compositionally biased region" description="Basic residues" evidence="1">
    <location>
        <begin position="26"/>
        <end position="35"/>
    </location>
</feature>
<name>A0A840QHI1_9PSEU</name>
<protein>
    <submittedName>
        <fullName evidence="2">Uncharacterized protein</fullName>
    </submittedName>
</protein>
<organism evidence="2 3">
    <name type="scientific">Saccharopolyspora phatthalungensis</name>
    <dbReference type="NCBI Taxonomy" id="664693"/>
    <lineage>
        <taxon>Bacteria</taxon>
        <taxon>Bacillati</taxon>
        <taxon>Actinomycetota</taxon>
        <taxon>Actinomycetes</taxon>
        <taxon>Pseudonocardiales</taxon>
        <taxon>Pseudonocardiaceae</taxon>
        <taxon>Saccharopolyspora</taxon>
    </lineage>
</organism>
<dbReference type="EMBL" id="JACHIW010000001">
    <property type="protein sequence ID" value="MBB5156713.1"/>
    <property type="molecule type" value="Genomic_DNA"/>
</dbReference>
<keyword evidence="3" id="KW-1185">Reference proteome</keyword>
<evidence type="ECO:0000313" key="2">
    <source>
        <dbReference type="EMBL" id="MBB5156713.1"/>
    </source>
</evidence>